<organism evidence="1 2">
    <name type="scientific">Trichinella pseudospiralis</name>
    <name type="common">Parasitic roundworm</name>
    <dbReference type="NCBI Taxonomy" id="6337"/>
    <lineage>
        <taxon>Eukaryota</taxon>
        <taxon>Metazoa</taxon>
        <taxon>Ecdysozoa</taxon>
        <taxon>Nematoda</taxon>
        <taxon>Enoplea</taxon>
        <taxon>Dorylaimia</taxon>
        <taxon>Trichinellida</taxon>
        <taxon>Trichinellidae</taxon>
        <taxon>Trichinella</taxon>
    </lineage>
</organism>
<accession>A0A0V1DMQ7</accession>
<dbReference type="EMBL" id="JYDT01003598">
    <property type="protein sequence ID" value="KRY62259.1"/>
    <property type="molecule type" value="Genomic_DNA"/>
</dbReference>
<reference evidence="1 2" key="1">
    <citation type="submission" date="2015-01" db="EMBL/GenBank/DDBJ databases">
        <title>Evolution of Trichinella species and genotypes.</title>
        <authorList>
            <person name="Korhonen P.K."/>
            <person name="Edoardo P."/>
            <person name="Giuseppe L.R."/>
            <person name="Gasser R.B."/>
        </authorList>
    </citation>
    <scope>NUCLEOTIDE SEQUENCE [LARGE SCALE GENOMIC DNA]</scope>
    <source>
        <strain evidence="1">ISS470</strain>
    </source>
</reference>
<evidence type="ECO:0000313" key="1">
    <source>
        <dbReference type="EMBL" id="KRY62259.1"/>
    </source>
</evidence>
<comment type="caution">
    <text evidence="1">The sequence shown here is derived from an EMBL/GenBank/DDBJ whole genome shotgun (WGS) entry which is preliminary data.</text>
</comment>
<dbReference type="Proteomes" id="UP000054995">
    <property type="component" value="Unassembled WGS sequence"/>
</dbReference>
<dbReference type="AlphaFoldDB" id="A0A0V1DMQ7"/>
<evidence type="ECO:0000313" key="2">
    <source>
        <dbReference type="Proteomes" id="UP000054995"/>
    </source>
</evidence>
<sequence length="34" mass="3852">MLSLEATDFIRALEQVIMHSAAIVKNMHLSCYSK</sequence>
<gene>
    <name evidence="1" type="ORF">T4D_11028</name>
</gene>
<keyword evidence="2" id="KW-1185">Reference proteome</keyword>
<proteinExistence type="predicted"/>
<protein>
    <submittedName>
        <fullName evidence="1">Uncharacterized protein</fullName>
    </submittedName>
</protein>
<name>A0A0V1DMQ7_TRIPS</name>